<dbReference type="EMBL" id="QXHD01000004">
    <property type="protein sequence ID" value="NEZ60876.1"/>
    <property type="molecule type" value="Genomic_DNA"/>
</dbReference>
<dbReference type="AlphaFoldDB" id="A0A6M0RXK4"/>
<protein>
    <submittedName>
        <fullName evidence="2">Glyoxalase</fullName>
    </submittedName>
</protein>
<comment type="caution">
    <text evidence="2">The sequence shown here is derived from an EMBL/GenBank/DDBJ whole genome shotgun (WGS) entry which is preliminary data.</text>
</comment>
<name>A0A6M0RXK4_9CYAN</name>
<dbReference type="Pfam" id="PF00903">
    <property type="entry name" value="Glyoxalase"/>
    <property type="match status" value="1"/>
</dbReference>
<reference evidence="2 3" key="1">
    <citation type="journal article" date="2020" name="Microb. Ecol.">
        <title>Ecogenomics of the Marine Benthic Filamentous Cyanobacterium Adonisia.</title>
        <authorList>
            <person name="Walter J.M."/>
            <person name="Coutinho F.H."/>
            <person name="Leomil L."/>
            <person name="Hargreaves P.I."/>
            <person name="Campeao M.E."/>
            <person name="Vieira V.V."/>
            <person name="Silva B.S."/>
            <person name="Fistarol G.O."/>
            <person name="Salomon P.S."/>
            <person name="Sawabe T."/>
            <person name="Mino S."/>
            <person name="Hosokawa M."/>
            <person name="Miyashita H."/>
            <person name="Maruyama F."/>
            <person name="van Verk M.C."/>
            <person name="Dutilh B.E."/>
            <person name="Thompson C.C."/>
            <person name="Thompson F.L."/>
        </authorList>
    </citation>
    <scope>NUCLEOTIDE SEQUENCE [LARGE SCALE GENOMIC DNA]</scope>
    <source>
        <strain evidence="2 3">CCMR0081</strain>
    </source>
</reference>
<proteinExistence type="predicted"/>
<dbReference type="InterPro" id="IPR029068">
    <property type="entry name" value="Glyas_Bleomycin-R_OHBP_Dase"/>
</dbReference>
<gene>
    <name evidence="2" type="ORF">DXZ20_35630</name>
</gene>
<sequence>MIIGLHHVQITVPSRQEDVARDFYCHVLKLQEIPKPKTLQARGGFWLSVGDHAIHVGIEDGIDRSRTKAHLAYEVTNLSHWRQTIEHYGLVVFDGMPIPGYGRFEFRDPFGNRVELIAKSPDIELAVETV</sequence>
<dbReference type="SUPFAM" id="SSF54593">
    <property type="entry name" value="Glyoxalase/Bleomycin resistance protein/Dihydroxybiphenyl dioxygenase"/>
    <property type="match status" value="1"/>
</dbReference>
<accession>A0A6M0RXK4</accession>
<dbReference type="RefSeq" id="WP_163663313.1">
    <property type="nucleotide sequence ID" value="NZ_QXHD01000004.1"/>
</dbReference>
<evidence type="ECO:0000313" key="3">
    <source>
        <dbReference type="Proteomes" id="UP000481033"/>
    </source>
</evidence>
<dbReference type="Proteomes" id="UP000481033">
    <property type="component" value="Unassembled WGS sequence"/>
</dbReference>
<dbReference type="Gene3D" id="3.10.180.10">
    <property type="entry name" value="2,3-Dihydroxybiphenyl 1,2-Dioxygenase, domain 1"/>
    <property type="match status" value="1"/>
</dbReference>
<keyword evidence="3" id="KW-1185">Reference proteome</keyword>
<evidence type="ECO:0000259" key="1">
    <source>
        <dbReference type="PROSITE" id="PS51819"/>
    </source>
</evidence>
<dbReference type="InterPro" id="IPR037523">
    <property type="entry name" value="VOC_core"/>
</dbReference>
<dbReference type="PANTHER" id="PTHR39175">
    <property type="entry name" value="FAMILY PROTEIN, PUTATIVE (AFU_ORTHOLOGUE AFUA_3G15060)-RELATED"/>
    <property type="match status" value="1"/>
</dbReference>
<dbReference type="InterPro" id="IPR004360">
    <property type="entry name" value="Glyas_Fos-R_dOase_dom"/>
</dbReference>
<feature type="domain" description="VOC" evidence="1">
    <location>
        <begin position="4"/>
        <end position="119"/>
    </location>
</feature>
<evidence type="ECO:0000313" key="2">
    <source>
        <dbReference type="EMBL" id="NEZ60876.1"/>
    </source>
</evidence>
<dbReference type="PANTHER" id="PTHR39175:SF1">
    <property type="entry name" value="FAMILY PROTEIN, PUTATIVE (AFU_ORTHOLOGUE AFUA_3G15060)-RELATED"/>
    <property type="match status" value="1"/>
</dbReference>
<dbReference type="PROSITE" id="PS51819">
    <property type="entry name" value="VOC"/>
    <property type="match status" value="1"/>
</dbReference>
<organism evidence="2 3">
    <name type="scientific">Adonisia turfae CCMR0081</name>
    <dbReference type="NCBI Taxonomy" id="2292702"/>
    <lineage>
        <taxon>Bacteria</taxon>
        <taxon>Bacillati</taxon>
        <taxon>Cyanobacteriota</taxon>
        <taxon>Adonisia</taxon>
        <taxon>Adonisia turfae</taxon>
    </lineage>
</organism>